<comment type="subcellular location">
    <subcellularLocation>
        <location evidence="1">Cell membrane</location>
        <topology evidence="1">Multi-pass membrane protein</topology>
    </subcellularLocation>
</comment>
<evidence type="ECO:0000256" key="3">
    <source>
        <dbReference type="ARBA" id="ARBA00022692"/>
    </source>
</evidence>
<keyword evidence="6 7" id="KW-0472">Membrane</keyword>
<feature type="transmembrane region" description="Helical" evidence="7">
    <location>
        <begin position="85"/>
        <end position="104"/>
    </location>
</feature>
<feature type="domain" description="Major facilitator superfamily (MFS) profile" evidence="8">
    <location>
        <begin position="20"/>
        <end position="404"/>
    </location>
</feature>
<keyword evidence="4 7" id="KW-1133">Transmembrane helix</keyword>
<dbReference type="InterPro" id="IPR020846">
    <property type="entry name" value="MFS_dom"/>
</dbReference>
<reference evidence="9 10" key="1">
    <citation type="submission" date="2020-07" db="EMBL/GenBank/DDBJ databases">
        <title>Sequencing the genomes of 1000 actinobacteria strains.</title>
        <authorList>
            <person name="Klenk H.-P."/>
        </authorList>
    </citation>
    <scope>NUCLEOTIDE SEQUENCE [LARGE SCALE GENOMIC DNA]</scope>
    <source>
        <strain evidence="9 10">DSM 24662</strain>
    </source>
</reference>
<feature type="transmembrane region" description="Helical" evidence="7">
    <location>
        <begin position="110"/>
        <end position="133"/>
    </location>
</feature>
<keyword evidence="5" id="KW-0534">Nitrate assimilation</keyword>
<gene>
    <name evidence="9" type="ORF">BJ991_001539</name>
</gene>
<evidence type="ECO:0000256" key="4">
    <source>
        <dbReference type="ARBA" id="ARBA00022989"/>
    </source>
</evidence>
<dbReference type="Gene3D" id="1.20.1250.20">
    <property type="entry name" value="MFS general substrate transporter like domains"/>
    <property type="match status" value="1"/>
</dbReference>
<evidence type="ECO:0000313" key="9">
    <source>
        <dbReference type="EMBL" id="NYE19511.1"/>
    </source>
</evidence>
<dbReference type="PANTHER" id="PTHR23515">
    <property type="entry name" value="HIGH-AFFINITY NITRATE TRANSPORTER 2.3"/>
    <property type="match status" value="1"/>
</dbReference>
<dbReference type="PROSITE" id="PS50850">
    <property type="entry name" value="MFS"/>
    <property type="match status" value="1"/>
</dbReference>
<evidence type="ECO:0000313" key="10">
    <source>
        <dbReference type="Proteomes" id="UP000576969"/>
    </source>
</evidence>
<dbReference type="Pfam" id="PF07690">
    <property type="entry name" value="MFS_1"/>
    <property type="match status" value="1"/>
</dbReference>
<evidence type="ECO:0000256" key="6">
    <source>
        <dbReference type="ARBA" id="ARBA00023136"/>
    </source>
</evidence>
<sequence>MSTTASTQTTGTALQGRTLNLWLALLAFAITFWAWNIVGPLAVQYAAELELDATQQSLLIATPVIVGSLGRIITGALTDRYGGRIMFTILTAVSAVPVLLVMFAGLAQSYVMLIVFGFLLGIAGTTFAIGIPFVNAWYEPSRRGFATGLFGAGMGGTALSSFFTPRMVAWWGYVATHIAIAVALLVVAVLVWIFMRDSPAWKPNRDPVIPKLAAASKLAVTWQMAFLYAVTFGGFVAFSTYLPTYLKEVYSFDLADAGARTAGFAIAAVVARPVGGWLSDKIGPPIVLGISLAGAGIMAIVIAFKPPPELAAGTSFVLMALALGLGTGAVFTWVAQRAPANRVGAVTGIVGAAGGLGGYFPPLVMGATYNAQAHSYTIGLALLCATALGALAFTVFLAIRDNRKRGADTG</sequence>
<accession>A0A7Y9GNE1</accession>
<evidence type="ECO:0000256" key="5">
    <source>
        <dbReference type="ARBA" id="ARBA00023063"/>
    </source>
</evidence>
<feature type="transmembrane region" description="Helical" evidence="7">
    <location>
        <begin position="310"/>
        <end position="331"/>
    </location>
</feature>
<feature type="transmembrane region" description="Helical" evidence="7">
    <location>
        <begin position="343"/>
        <end position="364"/>
    </location>
</feature>
<feature type="transmembrane region" description="Helical" evidence="7">
    <location>
        <begin position="145"/>
        <end position="164"/>
    </location>
</feature>
<dbReference type="GO" id="GO:0005886">
    <property type="term" value="C:plasma membrane"/>
    <property type="evidence" value="ECO:0007669"/>
    <property type="project" value="UniProtKB-SubCell"/>
</dbReference>
<dbReference type="Proteomes" id="UP000576969">
    <property type="component" value="Unassembled WGS sequence"/>
</dbReference>
<dbReference type="InterPro" id="IPR036259">
    <property type="entry name" value="MFS_trans_sf"/>
</dbReference>
<evidence type="ECO:0000256" key="2">
    <source>
        <dbReference type="ARBA" id="ARBA00008432"/>
    </source>
</evidence>
<feature type="transmembrane region" description="Helical" evidence="7">
    <location>
        <begin position="170"/>
        <end position="195"/>
    </location>
</feature>
<evidence type="ECO:0000259" key="8">
    <source>
        <dbReference type="PROSITE" id="PS50850"/>
    </source>
</evidence>
<dbReference type="SUPFAM" id="SSF103473">
    <property type="entry name" value="MFS general substrate transporter"/>
    <property type="match status" value="1"/>
</dbReference>
<dbReference type="RefSeq" id="WP_343048682.1">
    <property type="nucleotide sequence ID" value="NZ_JACCBV010000001.1"/>
</dbReference>
<name>A0A7Y9GNE1_9MICO</name>
<dbReference type="InterPro" id="IPR044772">
    <property type="entry name" value="NO3_transporter"/>
</dbReference>
<feature type="transmembrane region" description="Helical" evidence="7">
    <location>
        <begin position="21"/>
        <end position="38"/>
    </location>
</feature>
<evidence type="ECO:0000256" key="1">
    <source>
        <dbReference type="ARBA" id="ARBA00004651"/>
    </source>
</evidence>
<feature type="transmembrane region" description="Helical" evidence="7">
    <location>
        <begin position="376"/>
        <end position="399"/>
    </location>
</feature>
<feature type="transmembrane region" description="Helical" evidence="7">
    <location>
        <begin position="257"/>
        <end position="274"/>
    </location>
</feature>
<dbReference type="GO" id="GO:0042128">
    <property type="term" value="P:nitrate assimilation"/>
    <property type="evidence" value="ECO:0007669"/>
    <property type="project" value="UniProtKB-KW"/>
</dbReference>
<keyword evidence="10" id="KW-1185">Reference proteome</keyword>
<dbReference type="GO" id="GO:0015112">
    <property type="term" value="F:nitrate transmembrane transporter activity"/>
    <property type="evidence" value="ECO:0007669"/>
    <property type="project" value="InterPro"/>
</dbReference>
<protein>
    <submittedName>
        <fullName evidence="9">NNP family nitrate/nitrite transporter-like MFS transporter</fullName>
    </submittedName>
</protein>
<evidence type="ECO:0000256" key="7">
    <source>
        <dbReference type="SAM" id="Phobius"/>
    </source>
</evidence>
<dbReference type="InterPro" id="IPR011701">
    <property type="entry name" value="MFS"/>
</dbReference>
<feature type="transmembrane region" description="Helical" evidence="7">
    <location>
        <begin position="286"/>
        <end position="304"/>
    </location>
</feature>
<feature type="transmembrane region" description="Helical" evidence="7">
    <location>
        <begin position="225"/>
        <end position="245"/>
    </location>
</feature>
<proteinExistence type="inferred from homology"/>
<comment type="caution">
    <text evidence="9">The sequence shown here is derived from an EMBL/GenBank/DDBJ whole genome shotgun (WGS) entry which is preliminary data.</text>
</comment>
<dbReference type="CDD" id="cd17341">
    <property type="entry name" value="MFS_NRT2_like"/>
    <property type="match status" value="1"/>
</dbReference>
<organism evidence="9 10">
    <name type="scientific">Microbacterium immunditiarum</name>
    <dbReference type="NCBI Taxonomy" id="337480"/>
    <lineage>
        <taxon>Bacteria</taxon>
        <taxon>Bacillati</taxon>
        <taxon>Actinomycetota</taxon>
        <taxon>Actinomycetes</taxon>
        <taxon>Micrococcales</taxon>
        <taxon>Microbacteriaceae</taxon>
        <taxon>Microbacterium</taxon>
    </lineage>
</organism>
<comment type="similarity">
    <text evidence="2">Belongs to the major facilitator superfamily. Nitrate/nitrite porter (TC 2.A.1.8) family.</text>
</comment>
<dbReference type="AlphaFoldDB" id="A0A7Y9GNE1"/>
<dbReference type="EMBL" id="JACCBV010000001">
    <property type="protein sequence ID" value="NYE19511.1"/>
    <property type="molecule type" value="Genomic_DNA"/>
</dbReference>
<keyword evidence="3 7" id="KW-0812">Transmembrane</keyword>
<feature type="transmembrane region" description="Helical" evidence="7">
    <location>
        <begin position="58"/>
        <end position="78"/>
    </location>
</feature>